<keyword evidence="3" id="KW-1185">Reference proteome</keyword>
<feature type="non-terminal residue" evidence="2">
    <location>
        <position position="1"/>
    </location>
</feature>
<sequence>DRVCVRCSGEERKRLAYRDRIELALHVQKMHPSTFSGLVHDYCISSGGQSIPDEEIHSILFPTIVTAAVSACALAAAAAFLAAAAAAALATSSAAAAFCSAEYWNGKPVQATCPRGCRFFGDSQGSRRAHYKRVSKHHYNVYYTMIRNLWSWTQLDRWVHIHLGE</sequence>
<name>A0AAN5D7R1_9BILA</name>
<evidence type="ECO:0000313" key="2">
    <source>
        <dbReference type="EMBL" id="GMR58043.1"/>
    </source>
</evidence>
<proteinExistence type="predicted"/>
<keyword evidence="1" id="KW-0472">Membrane</keyword>
<dbReference type="Proteomes" id="UP001328107">
    <property type="component" value="Unassembled WGS sequence"/>
</dbReference>
<feature type="transmembrane region" description="Helical" evidence="1">
    <location>
        <begin position="59"/>
        <end position="90"/>
    </location>
</feature>
<comment type="caution">
    <text evidence="2">The sequence shown here is derived from an EMBL/GenBank/DDBJ whole genome shotgun (WGS) entry which is preliminary data.</text>
</comment>
<keyword evidence="1" id="KW-1133">Transmembrane helix</keyword>
<evidence type="ECO:0000313" key="3">
    <source>
        <dbReference type="Proteomes" id="UP001328107"/>
    </source>
</evidence>
<dbReference type="EMBL" id="BTRK01000006">
    <property type="protein sequence ID" value="GMR58043.1"/>
    <property type="molecule type" value="Genomic_DNA"/>
</dbReference>
<accession>A0AAN5D7R1</accession>
<keyword evidence="1" id="KW-0812">Transmembrane</keyword>
<reference evidence="3" key="1">
    <citation type="submission" date="2022-10" db="EMBL/GenBank/DDBJ databases">
        <title>Genome assembly of Pristionchus species.</title>
        <authorList>
            <person name="Yoshida K."/>
            <person name="Sommer R.J."/>
        </authorList>
    </citation>
    <scope>NUCLEOTIDE SEQUENCE [LARGE SCALE GENOMIC DNA]</scope>
    <source>
        <strain evidence="3">RS5460</strain>
    </source>
</reference>
<organism evidence="2 3">
    <name type="scientific">Pristionchus mayeri</name>
    <dbReference type="NCBI Taxonomy" id="1317129"/>
    <lineage>
        <taxon>Eukaryota</taxon>
        <taxon>Metazoa</taxon>
        <taxon>Ecdysozoa</taxon>
        <taxon>Nematoda</taxon>
        <taxon>Chromadorea</taxon>
        <taxon>Rhabditida</taxon>
        <taxon>Rhabditina</taxon>
        <taxon>Diplogasteromorpha</taxon>
        <taxon>Diplogasteroidea</taxon>
        <taxon>Neodiplogasteridae</taxon>
        <taxon>Pristionchus</taxon>
    </lineage>
</organism>
<evidence type="ECO:0000256" key="1">
    <source>
        <dbReference type="SAM" id="Phobius"/>
    </source>
</evidence>
<protein>
    <submittedName>
        <fullName evidence="2">Uncharacterized protein</fullName>
    </submittedName>
</protein>
<feature type="non-terminal residue" evidence="2">
    <location>
        <position position="165"/>
    </location>
</feature>
<gene>
    <name evidence="2" type="ORF">PMAYCL1PPCAC_28238</name>
</gene>
<dbReference type="AlphaFoldDB" id="A0AAN5D7R1"/>